<dbReference type="Gene3D" id="3.30.9.10">
    <property type="entry name" value="D-Amino Acid Oxidase, subunit A, domain 2"/>
    <property type="match status" value="1"/>
</dbReference>
<keyword evidence="5" id="KW-0560">Oxidoreductase</keyword>
<dbReference type="PANTHER" id="PTHR10961">
    <property type="entry name" value="PEROXISOMAL SARCOSINE OXIDASE"/>
    <property type="match status" value="1"/>
</dbReference>
<keyword evidence="3" id="KW-0285">Flavoprotein</keyword>
<comment type="similarity">
    <text evidence="2">Belongs to the MSOX/MTOX family.</text>
</comment>
<evidence type="ECO:0000256" key="2">
    <source>
        <dbReference type="ARBA" id="ARBA00010989"/>
    </source>
</evidence>
<proteinExistence type="inferred from homology"/>
<reference evidence="7 8" key="1">
    <citation type="journal article" date="2015" name="Genome Biol.">
        <title>Comparative genomics of Steinernema reveals deeply conserved gene regulatory networks.</title>
        <authorList>
            <person name="Dillman A.R."/>
            <person name="Macchietto M."/>
            <person name="Porter C.F."/>
            <person name="Rogers A."/>
            <person name="Williams B."/>
            <person name="Antoshechkin I."/>
            <person name="Lee M.M."/>
            <person name="Goodwin Z."/>
            <person name="Lu X."/>
            <person name="Lewis E.E."/>
            <person name="Goodrich-Blair H."/>
            <person name="Stock S.P."/>
            <person name="Adams B.J."/>
            <person name="Sternberg P.W."/>
            <person name="Mortazavi A."/>
        </authorList>
    </citation>
    <scope>NUCLEOTIDE SEQUENCE [LARGE SCALE GENOMIC DNA]</scope>
    <source>
        <strain evidence="7 8">ALL</strain>
    </source>
</reference>
<evidence type="ECO:0000256" key="5">
    <source>
        <dbReference type="ARBA" id="ARBA00023002"/>
    </source>
</evidence>
<dbReference type="GO" id="GO:0008115">
    <property type="term" value="F:sarcosine oxidase activity"/>
    <property type="evidence" value="ECO:0007669"/>
    <property type="project" value="TreeGrafter"/>
</dbReference>
<keyword evidence="8" id="KW-1185">Reference proteome</keyword>
<dbReference type="GO" id="GO:0050031">
    <property type="term" value="F:L-pipecolate oxidase activity"/>
    <property type="evidence" value="ECO:0007669"/>
    <property type="project" value="TreeGrafter"/>
</dbReference>
<dbReference type="OrthoDB" id="424974at2759"/>
<dbReference type="GO" id="GO:0050660">
    <property type="term" value="F:flavin adenine dinucleotide binding"/>
    <property type="evidence" value="ECO:0007669"/>
    <property type="project" value="InterPro"/>
</dbReference>
<evidence type="ECO:0000256" key="3">
    <source>
        <dbReference type="ARBA" id="ARBA00022630"/>
    </source>
</evidence>
<reference evidence="7 8" key="2">
    <citation type="journal article" date="2019" name="G3 (Bethesda)">
        <title>Hybrid Assembly of the Genome of the Entomopathogenic Nematode Steinernema carpocapsae Identifies the X-Chromosome.</title>
        <authorList>
            <person name="Serra L."/>
            <person name="Macchietto M."/>
            <person name="Macias-Munoz A."/>
            <person name="McGill C.J."/>
            <person name="Rodriguez I.M."/>
            <person name="Rodriguez B."/>
            <person name="Murad R."/>
            <person name="Mortazavi A."/>
        </authorList>
    </citation>
    <scope>NUCLEOTIDE SEQUENCE [LARGE SCALE GENOMIC DNA]</scope>
    <source>
        <strain evidence="7 8">ALL</strain>
    </source>
</reference>
<dbReference type="InterPro" id="IPR006076">
    <property type="entry name" value="FAD-dep_OxRdtase"/>
</dbReference>
<dbReference type="PROSITE" id="PS51257">
    <property type="entry name" value="PROKAR_LIPOPROTEIN"/>
    <property type="match status" value="1"/>
</dbReference>
<sequence>MTKLHEVVIVGSGIMGSCTAYHSARAKLSPLVLEQFEKGHHKGSSHGKSRIIRYSHGYPTYLPIMTESYRLWDELAKESRERLVNKCGLLRISDEKTAHANAKILIDGGLPNRILTGRQIREEFPQFHYDDSWFGMLDPEGGIIYADKCLEAAQEQATKQGAVFKFGEKVTDIKSESDHVVVVTNKDTYSTKSLVVTAGGWLSKVLPEMDNLVHTQAEQIGTYYWKVKSNPDRYDADKQCPTIVIETKDSKMFMVPPVDYPGQIKLCIDACEAIDPNNPLTEMPQWMEDYLKGHIAKHLPDIDASAASKIDMCIYTMTKDHHYAIGRFPSDPRILVGGGFSGTGLKLAISVGRMLTDLVRGADERTTIPELFSLTRKRVRGN</sequence>
<accession>A0A4U8UP02</accession>
<keyword evidence="4" id="KW-0274">FAD</keyword>
<dbReference type="InterPro" id="IPR036188">
    <property type="entry name" value="FAD/NAD-bd_sf"/>
</dbReference>
<evidence type="ECO:0000313" key="8">
    <source>
        <dbReference type="Proteomes" id="UP000298663"/>
    </source>
</evidence>
<dbReference type="GO" id="GO:0033514">
    <property type="term" value="P:L-lysine catabolic process to acetyl-CoA via L-pipecolate"/>
    <property type="evidence" value="ECO:0007669"/>
    <property type="project" value="TreeGrafter"/>
</dbReference>
<gene>
    <name evidence="7" type="ORF">L596_001690</name>
</gene>
<dbReference type="Pfam" id="PF01266">
    <property type="entry name" value="DAO"/>
    <property type="match status" value="1"/>
</dbReference>
<organism evidence="7 8">
    <name type="scientific">Steinernema carpocapsae</name>
    <name type="common">Entomopathogenic nematode</name>
    <dbReference type="NCBI Taxonomy" id="34508"/>
    <lineage>
        <taxon>Eukaryota</taxon>
        <taxon>Metazoa</taxon>
        <taxon>Ecdysozoa</taxon>
        <taxon>Nematoda</taxon>
        <taxon>Chromadorea</taxon>
        <taxon>Rhabditida</taxon>
        <taxon>Tylenchina</taxon>
        <taxon>Panagrolaimomorpha</taxon>
        <taxon>Strongyloidoidea</taxon>
        <taxon>Steinernematidae</taxon>
        <taxon>Steinernema</taxon>
    </lineage>
</organism>
<comment type="caution">
    <text evidence="7">The sequence shown here is derived from an EMBL/GenBank/DDBJ whole genome shotgun (WGS) entry which is preliminary data.</text>
</comment>
<evidence type="ECO:0000256" key="1">
    <source>
        <dbReference type="ARBA" id="ARBA00001974"/>
    </source>
</evidence>
<comment type="cofactor">
    <cofactor evidence="1">
        <name>FAD</name>
        <dbReference type="ChEBI" id="CHEBI:57692"/>
    </cofactor>
</comment>
<feature type="domain" description="FAD dependent oxidoreductase" evidence="6">
    <location>
        <begin position="7"/>
        <end position="358"/>
    </location>
</feature>
<evidence type="ECO:0000313" key="7">
    <source>
        <dbReference type="EMBL" id="TMS34025.1"/>
    </source>
</evidence>
<dbReference type="EMBL" id="CM016762">
    <property type="protein sequence ID" value="TMS34025.1"/>
    <property type="molecule type" value="Genomic_DNA"/>
</dbReference>
<evidence type="ECO:0000259" key="6">
    <source>
        <dbReference type="Pfam" id="PF01266"/>
    </source>
</evidence>
<dbReference type="Gene3D" id="3.50.50.60">
    <property type="entry name" value="FAD/NAD(P)-binding domain"/>
    <property type="match status" value="1"/>
</dbReference>
<evidence type="ECO:0000256" key="4">
    <source>
        <dbReference type="ARBA" id="ARBA00022827"/>
    </source>
</evidence>
<dbReference type="EMBL" id="AZBU02000001">
    <property type="protein sequence ID" value="TMS34025.1"/>
    <property type="molecule type" value="Genomic_DNA"/>
</dbReference>
<dbReference type="InterPro" id="IPR045170">
    <property type="entry name" value="MTOX"/>
</dbReference>
<dbReference type="AlphaFoldDB" id="A0A4U8UP02"/>
<dbReference type="PANTHER" id="PTHR10961:SF46">
    <property type="entry name" value="PEROXISOMAL SARCOSINE OXIDASE"/>
    <property type="match status" value="1"/>
</dbReference>
<dbReference type="GO" id="GO:0005777">
    <property type="term" value="C:peroxisome"/>
    <property type="evidence" value="ECO:0007669"/>
    <property type="project" value="TreeGrafter"/>
</dbReference>
<name>A0A4U8UP02_STECR</name>
<protein>
    <recommendedName>
        <fullName evidence="6">FAD dependent oxidoreductase domain-containing protein</fullName>
    </recommendedName>
</protein>
<dbReference type="Proteomes" id="UP000298663">
    <property type="component" value="Chromosome X"/>
</dbReference>
<dbReference type="STRING" id="34508.A0A4U8UP02"/>
<dbReference type="SUPFAM" id="SSF54373">
    <property type="entry name" value="FAD-linked reductases, C-terminal domain"/>
    <property type="match status" value="1"/>
</dbReference>
<dbReference type="SUPFAM" id="SSF51905">
    <property type="entry name" value="FAD/NAD(P)-binding domain"/>
    <property type="match status" value="1"/>
</dbReference>